<protein>
    <submittedName>
        <fullName evidence="1">Uncharacterized protein</fullName>
    </submittedName>
</protein>
<accession>A0A644WYM8</accession>
<gene>
    <name evidence="1" type="ORF">SDC9_55235</name>
</gene>
<organism evidence="1">
    <name type="scientific">bioreactor metagenome</name>
    <dbReference type="NCBI Taxonomy" id="1076179"/>
    <lineage>
        <taxon>unclassified sequences</taxon>
        <taxon>metagenomes</taxon>
        <taxon>ecological metagenomes</taxon>
    </lineage>
</organism>
<proteinExistence type="predicted"/>
<sequence length="386" mass="41326">MLIHSLCVTGGEVLAGQTKAAADHLHVGSAHLTEGGDDILVEGLAEGAGFLGAVEYCDSLNRCRNCLYKVLCTERTIEAYLQHTGLSTLLVQVIACPFEGIGTATHDDDDIGCIGITDIVEEVVGAAGKGGNLVHVLLYHLRQCFIIRVDGLTTLEIDVLVLGGYLQLRVLGAHGALAEAADILFVYQRLEVFVGDLLDLLQLMGCPEAVEEAEERNLCLEGCQMSNQGHVHGLLYVVCTGHGKAGIAAGHDVRMITENRERLCSKGSCRHVENGRNHFASNLMHVGDHQEQSLTSSECGGQSTSREGTMNGTSRTSLGLHFHDLHLLTPEVLTAGAGPRISKLSHRRGGGDRIDCGYFTEGICNMRGSGVSVNSNPFFVTHFDTP</sequence>
<reference evidence="1" key="1">
    <citation type="submission" date="2019-08" db="EMBL/GenBank/DDBJ databases">
        <authorList>
            <person name="Kucharzyk K."/>
            <person name="Murdoch R.W."/>
            <person name="Higgins S."/>
            <person name="Loffler F."/>
        </authorList>
    </citation>
    <scope>NUCLEOTIDE SEQUENCE</scope>
</reference>
<dbReference type="AlphaFoldDB" id="A0A644WYM8"/>
<name>A0A644WYM8_9ZZZZ</name>
<comment type="caution">
    <text evidence="1">The sequence shown here is derived from an EMBL/GenBank/DDBJ whole genome shotgun (WGS) entry which is preliminary data.</text>
</comment>
<evidence type="ECO:0000313" key="1">
    <source>
        <dbReference type="EMBL" id="MPM08919.1"/>
    </source>
</evidence>
<dbReference type="EMBL" id="VSSQ01001507">
    <property type="protein sequence ID" value="MPM08919.1"/>
    <property type="molecule type" value="Genomic_DNA"/>
</dbReference>